<evidence type="ECO:0000256" key="5">
    <source>
        <dbReference type="ARBA" id="ARBA00012034"/>
    </source>
</evidence>
<dbReference type="RefSeq" id="WP_344680841.1">
    <property type="nucleotide sequence ID" value="NZ_BAAAVT010000011.1"/>
</dbReference>
<evidence type="ECO:0000256" key="11">
    <source>
        <dbReference type="ARBA" id="ARBA00022833"/>
    </source>
</evidence>
<dbReference type="Gene3D" id="3.20.20.210">
    <property type="match status" value="2"/>
</dbReference>
<evidence type="ECO:0000256" key="8">
    <source>
        <dbReference type="ARBA" id="ARBA00022679"/>
    </source>
</evidence>
<keyword evidence="8" id="KW-0808">Transferase</keyword>
<comment type="cofactor">
    <cofactor evidence="1">
        <name>Zn(2+)</name>
        <dbReference type="ChEBI" id="CHEBI:29105"/>
    </cofactor>
</comment>
<comment type="function">
    <text evidence="2">Catalyzes the transfer of a methyl group from 5-methyltetrahydrofolate to homocysteine resulting in methionine formation.</text>
</comment>
<keyword evidence="16" id="KW-1185">Reference proteome</keyword>
<keyword evidence="11" id="KW-0862">Zinc</keyword>
<comment type="pathway">
    <text evidence="3">Amino-acid biosynthesis; L-methionine biosynthesis via de novo pathway; L-methionine from L-homocysteine (MetE route): step 1/1.</text>
</comment>
<name>A0ABP6M1F7_9MICC</name>
<reference evidence="16" key="1">
    <citation type="journal article" date="2019" name="Int. J. Syst. Evol. Microbiol.">
        <title>The Global Catalogue of Microorganisms (GCM) 10K type strain sequencing project: providing services to taxonomists for standard genome sequencing and annotation.</title>
        <authorList>
            <consortium name="The Broad Institute Genomics Platform"/>
            <consortium name="The Broad Institute Genome Sequencing Center for Infectious Disease"/>
            <person name="Wu L."/>
            <person name="Ma J."/>
        </authorList>
    </citation>
    <scope>NUCLEOTIDE SEQUENCE [LARGE SCALE GENOMIC DNA]</scope>
    <source>
        <strain evidence="16">JCM 14309</strain>
    </source>
</reference>
<evidence type="ECO:0000256" key="6">
    <source>
        <dbReference type="ARBA" id="ARBA00022603"/>
    </source>
</evidence>
<evidence type="ECO:0000256" key="1">
    <source>
        <dbReference type="ARBA" id="ARBA00001947"/>
    </source>
</evidence>
<evidence type="ECO:0000259" key="14">
    <source>
        <dbReference type="Pfam" id="PF08267"/>
    </source>
</evidence>
<evidence type="ECO:0000256" key="9">
    <source>
        <dbReference type="ARBA" id="ARBA00022723"/>
    </source>
</evidence>
<keyword evidence="10" id="KW-0677">Repeat</keyword>
<keyword evidence="9" id="KW-0479">Metal-binding</keyword>
<comment type="caution">
    <text evidence="15">The sequence shown here is derived from an EMBL/GenBank/DDBJ whole genome shotgun (WGS) entry which is preliminary data.</text>
</comment>
<dbReference type="Pfam" id="PF01717">
    <property type="entry name" value="Meth_synt_2"/>
    <property type="match status" value="1"/>
</dbReference>
<dbReference type="InterPro" id="IPR038071">
    <property type="entry name" value="UROD/MetE-like_sf"/>
</dbReference>
<dbReference type="CDD" id="cd03311">
    <property type="entry name" value="CIMS_C_terminal_like"/>
    <property type="match status" value="1"/>
</dbReference>
<evidence type="ECO:0000256" key="7">
    <source>
        <dbReference type="ARBA" id="ARBA00022605"/>
    </source>
</evidence>
<organism evidence="15 16">
    <name type="scientific">Nesterenkonia aethiopica</name>
    <dbReference type="NCBI Taxonomy" id="269144"/>
    <lineage>
        <taxon>Bacteria</taxon>
        <taxon>Bacillati</taxon>
        <taxon>Actinomycetota</taxon>
        <taxon>Actinomycetes</taxon>
        <taxon>Micrococcales</taxon>
        <taxon>Micrococcaceae</taxon>
        <taxon>Nesterenkonia</taxon>
    </lineage>
</organism>
<dbReference type="Pfam" id="PF08267">
    <property type="entry name" value="Meth_synt_1"/>
    <property type="match status" value="1"/>
</dbReference>
<accession>A0ABP6M1F7</accession>
<comment type="similarity">
    <text evidence="4">Belongs to the vitamin-B12 independent methionine synthase family.</text>
</comment>
<dbReference type="InterPro" id="IPR013215">
    <property type="entry name" value="Cbl-indep_Met_Synth_N"/>
</dbReference>
<evidence type="ECO:0000256" key="12">
    <source>
        <dbReference type="ARBA" id="ARBA00023167"/>
    </source>
</evidence>
<proteinExistence type="inferred from homology"/>
<dbReference type="SUPFAM" id="SSF51726">
    <property type="entry name" value="UROD/MetE-like"/>
    <property type="match status" value="2"/>
</dbReference>
<dbReference type="Proteomes" id="UP001500236">
    <property type="component" value="Unassembled WGS sequence"/>
</dbReference>
<keyword evidence="12" id="KW-0486">Methionine biosynthesis</keyword>
<dbReference type="NCBIfam" id="NF003556">
    <property type="entry name" value="PRK05222.1"/>
    <property type="match status" value="1"/>
</dbReference>
<evidence type="ECO:0000256" key="4">
    <source>
        <dbReference type="ARBA" id="ARBA00009553"/>
    </source>
</evidence>
<evidence type="ECO:0000256" key="3">
    <source>
        <dbReference type="ARBA" id="ARBA00004681"/>
    </source>
</evidence>
<keyword evidence="6" id="KW-0489">Methyltransferase</keyword>
<dbReference type="EMBL" id="BAAAVT010000011">
    <property type="protein sequence ID" value="GAA3067056.1"/>
    <property type="molecule type" value="Genomic_DNA"/>
</dbReference>
<dbReference type="EC" id="2.1.1.14" evidence="5"/>
<keyword evidence="7" id="KW-0028">Amino-acid biosynthesis</keyword>
<evidence type="ECO:0000313" key="16">
    <source>
        <dbReference type="Proteomes" id="UP001500236"/>
    </source>
</evidence>
<feature type="domain" description="Cobalamin-independent methionine synthase MetE N-terminal" evidence="14">
    <location>
        <begin position="22"/>
        <end position="363"/>
    </location>
</feature>
<dbReference type="InterPro" id="IPR002629">
    <property type="entry name" value="Met_Synth_C/arc"/>
</dbReference>
<feature type="domain" description="Cobalamin-independent methionine synthase MetE C-terminal/archaeal" evidence="13">
    <location>
        <begin position="479"/>
        <end position="800"/>
    </location>
</feature>
<evidence type="ECO:0000256" key="2">
    <source>
        <dbReference type="ARBA" id="ARBA00002777"/>
    </source>
</evidence>
<protein>
    <recommendedName>
        <fullName evidence="5">5-methyltetrahydropteroyltriglutamate--homocysteine S-methyltransferase</fullName>
        <ecNumber evidence="5">2.1.1.14</ecNumber>
    </recommendedName>
</protein>
<evidence type="ECO:0000259" key="13">
    <source>
        <dbReference type="Pfam" id="PF01717"/>
    </source>
</evidence>
<dbReference type="PANTHER" id="PTHR30519">
    <property type="entry name" value="5-METHYLTETRAHYDROPTEROYLTRIGLUTAMATE--HOMOCYSTEINE METHYLTRANSFERASE"/>
    <property type="match status" value="1"/>
</dbReference>
<sequence length="814" mass="87786">MTTTPARFEDQPPAQVPALPATVLGYPRIGPNREIKKALEAHWRGGDVAALREAIHAHRSRTLGHLAGLGLEADSAIPADGAVIDQVLDASVLLGLVPRRFREAGFSAASPDTGEGLALVSALARGTSTVEPLELTKWFDTNYHYYVPEIEPDVAFSAQTDAVAERYRTFRDLAAETAGGSLPRPTLLGPVSFLLLAKAVGAESQAPDGTAGDGGTVPQASRFDRLDELVTAYSTLLRALHDAGAAWVQLEEPALASDGWDVPREQIVTGLRTAYTAFAGLTARPALFVPVSYGTAGDDALAALGAAGVEAVGLDLERGALPAKEGLAPLAGRTVAAGVVGGLNVWRTDVARAAGLLDQLRERHEGPVTVSSSTSLLHVPHDAARETQLDPQVAGWLAFADQKVGEVLALAGHLTAGPDALEGLRADDASRRRLRERHPQVRVEAVRRRLDEVLPEDRRRAAAEHRRAAQEAALDLPPLPTTTIGSFPQTSEIRRVRAAHRRGALDQQGYEEAIRGQIADCIRRQEDLGLDVLVHGEAERNDMVQYFAENLEGFITTTHGWVQSYGSRCLRPPILFGDVHRPAPITVEWTRYAASLTRRPVKGMLTGPVTILAWSFVRDDQPLAATADQIALALRDEVEDLQAAGTRIIQVDEPALRELLPLQVAHRPEYLRWSVESFRLATSAAKPDTQLHTHLCYSEFETVIDAIDALDADVTTLEASRSGFEVVTALAEHGFSRGIGPGVWDIHSPRVPGVDELIERLRLAAEVLDPQIAWSNPDCGLKTRGWEETEASLRHLVNATAVVRAELARVPAGV</sequence>
<evidence type="ECO:0000256" key="10">
    <source>
        <dbReference type="ARBA" id="ARBA00022737"/>
    </source>
</evidence>
<gene>
    <name evidence="15" type="primary">metE</name>
    <name evidence="15" type="ORF">GCM10010529_19840</name>
</gene>
<evidence type="ECO:0000313" key="15">
    <source>
        <dbReference type="EMBL" id="GAA3067056.1"/>
    </source>
</evidence>